<dbReference type="OrthoDB" id="8740261at2"/>
<dbReference type="GO" id="GO:0022857">
    <property type="term" value="F:transmembrane transporter activity"/>
    <property type="evidence" value="ECO:0007669"/>
    <property type="project" value="TreeGrafter"/>
</dbReference>
<evidence type="ECO:0000313" key="10">
    <source>
        <dbReference type="Proteomes" id="UP000076715"/>
    </source>
</evidence>
<reference evidence="9 10" key="1">
    <citation type="submission" date="2016-01" db="EMBL/GenBank/DDBJ databases">
        <title>The draft genome sequence of Aquimarina sp. RZW4-3-2.</title>
        <authorList>
            <person name="Wang Y."/>
        </authorList>
    </citation>
    <scope>NUCLEOTIDE SEQUENCE [LARGE SCALE GENOMIC DNA]</scope>
    <source>
        <strain evidence="9 10">RZW4-3-2</strain>
    </source>
</reference>
<sequence length="803" mass="90260">MFKNHIIIAWRNLLKNKAFTLLNIVGLSVAIGVAILLSMAAFFELSYDNFHKKGDTVYQLYSDWQIPGGNDINVPQPMPLATALKDEVPGISKISRYLDGHTLLLHNKKELTVDMTWVDPDFFSIFSFPLETGNQDTLLQEANTVVMTNKMATTIFGNSDVIGKTIDLLIKGKKTPFVITAILKDVPDNSTIQIGVLGNFKDSPRYHEVKNRWDHSNHEVYMELQEGVSVSQFEKSTRSLVNLHFKEEIENTKRDGASPDENGQFVQLKLNSFKDAHFSNYKKNEVVVSRALPYVILGIAILLLFIACVNFVNMSIAKSTNRLQEIGMRKTLGAGKKHVFLQFWSESVLVFLVTLLLGGFLSFLLLDEFKSLFNTGATFNNTLSLGTIFVFGVIFLLLTGITGGYPALLLSKLGTLQALKGKVQINGRDRVRDILMIIQFAIVILLISGTFVLRGQLQYMRTKDLGFNKEQVISVPLNGKRNGYKLVNLLREEFKDQPDIINITASRGNLGRGRDGSQYTSQIGFDYKNRQARSHMFIVDYDYLKTLDIKLLSGRSFDRSFGSDSLSVVINEAMVEELQETDPIGKKLRMNSIDYTVVGVVKDFNFKKLDQTIAPMTLFMSSQKDVRYAYFKIAPTNISQTYDHIRSIWKKLEPNATFLGSFLNENIDRTFKKERIMITIITSGAAIAVLLSCIGLLAISLLVVNMRTKEIGVRKVIGASVFSLIVLLAKDFVKLVIISFIIIIPVAWWYSNQWLQEYSYRMDLSIWFFIAAGLSAIGIALGTIGFGTIKAALQNPVKSLRSE</sequence>
<evidence type="ECO:0000256" key="4">
    <source>
        <dbReference type="ARBA" id="ARBA00022989"/>
    </source>
</evidence>
<dbReference type="PANTHER" id="PTHR30572">
    <property type="entry name" value="MEMBRANE COMPONENT OF TRANSPORTER-RELATED"/>
    <property type="match status" value="1"/>
</dbReference>
<feature type="domain" description="MacB-like periplasmic core" evidence="8">
    <location>
        <begin position="527"/>
        <end position="642"/>
    </location>
</feature>
<feature type="domain" description="ABC3 transporter permease C-terminal" evidence="7">
    <location>
        <begin position="299"/>
        <end position="413"/>
    </location>
</feature>
<dbReference type="PANTHER" id="PTHR30572:SF18">
    <property type="entry name" value="ABC-TYPE MACROLIDE FAMILY EXPORT SYSTEM PERMEASE COMPONENT 2"/>
    <property type="match status" value="1"/>
</dbReference>
<organism evidence="9 10">
    <name type="scientific">Aquimarina aggregata</name>
    <dbReference type="NCBI Taxonomy" id="1642818"/>
    <lineage>
        <taxon>Bacteria</taxon>
        <taxon>Pseudomonadati</taxon>
        <taxon>Bacteroidota</taxon>
        <taxon>Flavobacteriia</taxon>
        <taxon>Flavobacteriales</taxon>
        <taxon>Flavobacteriaceae</taxon>
        <taxon>Aquimarina</taxon>
    </lineage>
</organism>
<comment type="caution">
    <text evidence="9">The sequence shown here is derived from an EMBL/GenBank/DDBJ whole genome shotgun (WGS) entry which is preliminary data.</text>
</comment>
<evidence type="ECO:0000313" key="9">
    <source>
        <dbReference type="EMBL" id="KZS38050.1"/>
    </source>
</evidence>
<evidence type="ECO:0000256" key="6">
    <source>
        <dbReference type="SAM" id="Phobius"/>
    </source>
</evidence>
<feature type="transmembrane region" description="Helical" evidence="6">
    <location>
        <begin position="431"/>
        <end position="453"/>
    </location>
</feature>
<evidence type="ECO:0000259" key="8">
    <source>
        <dbReference type="Pfam" id="PF12704"/>
    </source>
</evidence>
<dbReference type="Pfam" id="PF12704">
    <property type="entry name" value="MacB_PCD"/>
    <property type="match status" value="2"/>
</dbReference>
<dbReference type="InterPro" id="IPR050250">
    <property type="entry name" value="Macrolide_Exporter_MacB"/>
</dbReference>
<dbReference type="AlphaFoldDB" id="A0A162WEY2"/>
<keyword evidence="2" id="KW-1003">Cell membrane</keyword>
<keyword evidence="4 6" id="KW-1133">Transmembrane helix</keyword>
<evidence type="ECO:0000256" key="1">
    <source>
        <dbReference type="ARBA" id="ARBA00004651"/>
    </source>
</evidence>
<name>A0A162WEY2_9FLAO</name>
<keyword evidence="5 6" id="KW-0472">Membrane</keyword>
<dbReference type="Pfam" id="PF02687">
    <property type="entry name" value="FtsX"/>
    <property type="match status" value="2"/>
</dbReference>
<accession>A0A162WEY2</accession>
<gene>
    <name evidence="9" type="ORF">AWE51_18565</name>
</gene>
<dbReference type="RefSeq" id="WP_066319860.1">
    <property type="nucleotide sequence ID" value="NZ_LQRT01000060.1"/>
</dbReference>
<dbReference type="GO" id="GO:0005886">
    <property type="term" value="C:plasma membrane"/>
    <property type="evidence" value="ECO:0007669"/>
    <property type="project" value="UniProtKB-SubCell"/>
</dbReference>
<evidence type="ECO:0000256" key="5">
    <source>
        <dbReference type="ARBA" id="ARBA00023136"/>
    </source>
</evidence>
<feature type="domain" description="MacB-like periplasmic core" evidence="8">
    <location>
        <begin position="20"/>
        <end position="238"/>
    </location>
</feature>
<feature type="transmembrane region" description="Helical" evidence="6">
    <location>
        <begin position="339"/>
        <end position="365"/>
    </location>
</feature>
<keyword evidence="3 6" id="KW-0812">Transmembrane</keyword>
<protein>
    <submittedName>
        <fullName evidence="9">ABC transporter permease</fullName>
    </submittedName>
</protein>
<evidence type="ECO:0000256" key="3">
    <source>
        <dbReference type="ARBA" id="ARBA00022692"/>
    </source>
</evidence>
<feature type="transmembrane region" description="Helical" evidence="6">
    <location>
        <begin position="385"/>
        <end position="410"/>
    </location>
</feature>
<keyword evidence="10" id="KW-1185">Reference proteome</keyword>
<feature type="transmembrane region" description="Helical" evidence="6">
    <location>
        <begin position="716"/>
        <end position="746"/>
    </location>
</feature>
<feature type="domain" description="ABC3 transporter permease C-terminal" evidence="7">
    <location>
        <begin position="685"/>
        <end position="795"/>
    </location>
</feature>
<feature type="transmembrane region" description="Helical" evidence="6">
    <location>
        <begin position="291"/>
        <end position="312"/>
    </location>
</feature>
<comment type="subcellular location">
    <subcellularLocation>
        <location evidence="1">Cell membrane</location>
        <topology evidence="1">Multi-pass membrane protein</topology>
    </subcellularLocation>
</comment>
<dbReference type="EMBL" id="LQRT01000060">
    <property type="protein sequence ID" value="KZS38050.1"/>
    <property type="molecule type" value="Genomic_DNA"/>
</dbReference>
<feature type="transmembrane region" description="Helical" evidence="6">
    <location>
        <begin position="21"/>
        <end position="43"/>
    </location>
</feature>
<dbReference type="Proteomes" id="UP000076715">
    <property type="component" value="Unassembled WGS sequence"/>
</dbReference>
<feature type="transmembrane region" description="Helical" evidence="6">
    <location>
        <begin position="766"/>
        <end position="793"/>
    </location>
</feature>
<dbReference type="InterPro" id="IPR003838">
    <property type="entry name" value="ABC3_permease_C"/>
</dbReference>
<proteinExistence type="predicted"/>
<dbReference type="STRING" id="1642818.AWE51_18565"/>
<feature type="transmembrane region" description="Helical" evidence="6">
    <location>
        <begin position="676"/>
        <end position="704"/>
    </location>
</feature>
<evidence type="ECO:0000256" key="2">
    <source>
        <dbReference type="ARBA" id="ARBA00022475"/>
    </source>
</evidence>
<dbReference type="InterPro" id="IPR025857">
    <property type="entry name" value="MacB_PCD"/>
</dbReference>
<evidence type="ECO:0000259" key="7">
    <source>
        <dbReference type="Pfam" id="PF02687"/>
    </source>
</evidence>